<gene>
    <name evidence="3" type="ORF">CTER_4802</name>
</gene>
<organism evidence="3 4">
    <name type="scientific">Ruminiclostridium cellobioparum subsp. termitidis CT1112</name>
    <dbReference type="NCBI Taxonomy" id="1195236"/>
    <lineage>
        <taxon>Bacteria</taxon>
        <taxon>Bacillati</taxon>
        <taxon>Bacillota</taxon>
        <taxon>Clostridia</taxon>
        <taxon>Eubacteriales</taxon>
        <taxon>Oscillospiraceae</taxon>
        <taxon>Ruminiclostridium</taxon>
    </lineage>
</organism>
<dbReference type="STRING" id="1195236.CTER_4802"/>
<dbReference type="EMBL" id="AORV01000065">
    <property type="protein sequence ID" value="EMS69814.1"/>
    <property type="molecule type" value="Genomic_DNA"/>
</dbReference>
<evidence type="ECO:0000259" key="2">
    <source>
        <dbReference type="Pfam" id="PF14317"/>
    </source>
</evidence>
<dbReference type="InterPro" id="IPR025588">
    <property type="entry name" value="YcxB-like_C"/>
</dbReference>
<dbReference type="Proteomes" id="UP000014155">
    <property type="component" value="Unassembled WGS sequence"/>
</dbReference>
<dbReference type="RefSeq" id="WP_004630216.1">
    <property type="nucleotide sequence ID" value="NZ_AORV01000065.1"/>
</dbReference>
<keyword evidence="1" id="KW-0812">Transmembrane</keyword>
<name>S0FKV5_RUMCE</name>
<dbReference type="PATRIC" id="fig|1195236.3.peg.4990"/>
<sequence length="176" mass="20771">MELEYYLNKQDYIDFNIYHVNHSDIIKKSLLIQRYFIPIIFMIVPFLIAGVTDLPLLYWICVFIVISVVWIVFYPKYFVWAFSKRVSKMVDEGKNKDLLGKHRVTVNEEGVLEQSENGENKISWSGVEKIVSSNQHIFIYIGSISACIIPKRAFKTNTDMELFHEYISKYINNKRD</sequence>
<feature type="domain" description="YcxB-like C-terminal" evidence="2">
    <location>
        <begin position="107"/>
        <end position="163"/>
    </location>
</feature>
<evidence type="ECO:0000256" key="1">
    <source>
        <dbReference type="SAM" id="Phobius"/>
    </source>
</evidence>
<proteinExistence type="predicted"/>
<feature type="transmembrane region" description="Helical" evidence="1">
    <location>
        <begin position="57"/>
        <end position="79"/>
    </location>
</feature>
<reference evidence="3 4" key="1">
    <citation type="journal article" date="2013" name="Genome Announc.">
        <title>Draft Genome Sequence of the Cellulolytic, Mesophilic, Anaerobic Bacterium Clostridium termitidis Strain CT1112 (DSM 5398).</title>
        <authorList>
            <person name="Lal S."/>
            <person name="Ramachandran U."/>
            <person name="Zhang X."/>
            <person name="Munir R."/>
            <person name="Sparling R."/>
            <person name="Levin D.B."/>
        </authorList>
    </citation>
    <scope>NUCLEOTIDE SEQUENCE [LARGE SCALE GENOMIC DNA]</scope>
    <source>
        <strain evidence="3 4">CT1112</strain>
    </source>
</reference>
<evidence type="ECO:0000313" key="4">
    <source>
        <dbReference type="Proteomes" id="UP000014155"/>
    </source>
</evidence>
<keyword evidence="1" id="KW-0472">Membrane</keyword>
<keyword evidence="1" id="KW-1133">Transmembrane helix</keyword>
<protein>
    <recommendedName>
        <fullName evidence="2">YcxB-like C-terminal domain-containing protein</fullName>
    </recommendedName>
</protein>
<comment type="caution">
    <text evidence="3">The sequence shown here is derived from an EMBL/GenBank/DDBJ whole genome shotgun (WGS) entry which is preliminary data.</text>
</comment>
<keyword evidence="4" id="KW-1185">Reference proteome</keyword>
<dbReference type="Pfam" id="PF14317">
    <property type="entry name" value="YcxB"/>
    <property type="match status" value="1"/>
</dbReference>
<dbReference type="AlphaFoldDB" id="S0FKV5"/>
<dbReference type="eggNOG" id="ENOG5032W40">
    <property type="taxonomic scope" value="Bacteria"/>
</dbReference>
<evidence type="ECO:0000313" key="3">
    <source>
        <dbReference type="EMBL" id="EMS69814.1"/>
    </source>
</evidence>
<accession>S0FKV5</accession>
<feature type="transmembrane region" description="Helical" evidence="1">
    <location>
        <begin position="35"/>
        <end position="51"/>
    </location>
</feature>